<dbReference type="EC" id="1.3.-.-" evidence="13"/>
<keyword evidence="9 12" id="KW-0472">Membrane</keyword>
<protein>
    <submittedName>
        <fullName evidence="13">Heme A synthase</fullName>
        <ecNumber evidence="13">1.3.-.-</ecNumber>
    </submittedName>
</protein>
<feature type="transmembrane region" description="Helical" evidence="12">
    <location>
        <begin position="287"/>
        <end position="307"/>
    </location>
</feature>
<feature type="transmembrane region" description="Helical" evidence="12">
    <location>
        <begin position="20"/>
        <end position="42"/>
    </location>
</feature>
<evidence type="ECO:0000256" key="1">
    <source>
        <dbReference type="ARBA" id="ARBA00004141"/>
    </source>
</evidence>
<dbReference type="Pfam" id="PF02628">
    <property type="entry name" value="COX15-CtaA"/>
    <property type="match status" value="1"/>
</dbReference>
<evidence type="ECO:0000256" key="9">
    <source>
        <dbReference type="ARBA" id="ARBA00023136"/>
    </source>
</evidence>
<evidence type="ECO:0000256" key="12">
    <source>
        <dbReference type="SAM" id="Phobius"/>
    </source>
</evidence>
<evidence type="ECO:0000256" key="6">
    <source>
        <dbReference type="ARBA" id="ARBA00023002"/>
    </source>
</evidence>
<proteinExistence type="predicted"/>
<evidence type="ECO:0000256" key="2">
    <source>
        <dbReference type="ARBA" id="ARBA00022475"/>
    </source>
</evidence>
<dbReference type="GO" id="GO:0006784">
    <property type="term" value="P:heme A biosynthetic process"/>
    <property type="evidence" value="ECO:0007669"/>
    <property type="project" value="InterPro"/>
</dbReference>
<evidence type="ECO:0000256" key="3">
    <source>
        <dbReference type="ARBA" id="ARBA00022692"/>
    </source>
</evidence>
<comment type="pathway">
    <text evidence="11">Porphyrin-containing compound metabolism.</text>
</comment>
<dbReference type="KEGG" id="cpre:Csp1_13890"/>
<feature type="transmembrane region" description="Helical" evidence="12">
    <location>
        <begin position="209"/>
        <end position="228"/>
    </location>
</feature>
<keyword evidence="8" id="KW-0350">Heme biosynthesis</keyword>
<dbReference type="GO" id="GO:0016020">
    <property type="term" value="C:membrane"/>
    <property type="evidence" value="ECO:0007669"/>
    <property type="project" value="UniProtKB-SubCell"/>
</dbReference>
<keyword evidence="6 13" id="KW-0560">Oxidoreductase</keyword>
<dbReference type="InterPro" id="IPR050450">
    <property type="entry name" value="COX15/CtaA_HemeA_synthase"/>
</dbReference>
<evidence type="ECO:0000313" key="13">
    <source>
        <dbReference type="EMBL" id="AWT26181.1"/>
    </source>
</evidence>
<feature type="transmembrane region" description="Helical" evidence="12">
    <location>
        <begin position="114"/>
        <end position="131"/>
    </location>
</feature>
<keyword evidence="3 12" id="KW-0812">Transmembrane</keyword>
<comment type="subcellular location">
    <subcellularLocation>
        <location evidence="1">Membrane</location>
        <topology evidence="1">Multi-pass membrane protein</topology>
    </subcellularLocation>
</comment>
<evidence type="ECO:0000256" key="7">
    <source>
        <dbReference type="ARBA" id="ARBA00023004"/>
    </source>
</evidence>
<keyword evidence="5 12" id="KW-1133">Transmembrane helix</keyword>
<accession>A0A2Z3YR66</accession>
<keyword evidence="4" id="KW-0479">Metal-binding</keyword>
<dbReference type="PANTHER" id="PTHR35457">
    <property type="entry name" value="HEME A SYNTHASE"/>
    <property type="match status" value="1"/>
</dbReference>
<gene>
    <name evidence="13" type="primary">ctaA</name>
    <name evidence="13" type="ORF">Csp1_13890</name>
</gene>
<dbReference type="Proteomes" id="UP000247696">
    <property type="component" value="Chromosome"/>
</dbReference>
<keyword evidence="10" id="KW-1015">Disulfide bond</keyword>
<dbReference type="AlphaFoldDB" id="A0A2Z3YR66"/>
<dbReference type="PANTHER" id="PTHR35457:SF1">
    <property type="entry name" value="HEME A SYNTHASE"/>
    <property type="match status" value="1"/>
</dbReference>
<dbReference type="InterPro" id="IPR003780">
    <property type="entry name" value="COX15/CtaA_fam"/>
</dbReference>
<feature type="transmembrane region" description="Helical" evidence="12">
    <location>
        <begin position="313"/>
        <end position="333"/>
    </location>
</feature>
<feature type="transmembrane region" description="Helical" evidence="12">
    <location>
        <begin position="261"/>
        <end position="280"/>
    </location>
</feature>
<evidence type="ECO:0000256" key="4">
    <source>
        <dbReference type="ARBA" id="ARBA00022723"/>
    </source>
</evidence>
<dbReference type="GO" id="GO:0016491">
    <property type="term" value="F:oxidoreductase activity"/>
    <property type="evidence" value="ECO:0007669"/>
    <property type="project" value="UniProtKB-KW"/>
</dbReference>
<keyword evidence="2" id="KW-1003">Cell membrane</keyword>
<keyword evidence="14" id="KW-1185">Reference proteome</keyword>
<keyword evidence="7" id="KW-0408">Iron</keyword>
<evidence type="ECO:0000256" key="5">
    <source>
        <dbReference type="ARBA" id="ARBA00022989"/>
    </source>
</evidence>
<dbReference type="GO" id="GO:0046872">
    <property type="term" value="F:metal ion binding"/>
    <property type="evidence" value="ECO:0007669"/>
    <property type="project" value="UniProtKB-KW"/>
</dbReference>
<evidence type="ECO:0000256" key="8">
    <source>
        <dbReference type="ARBA" id="ARBA00023133"/>
    </source>
</evidence>
<dbReference type="EMBL" id="CP024988">
    <property type="protein sequence ID" value="AWT26181.1"/>
    <property type="molecule type" value="Genomic_DNA"/>
</dbReference>
<feature type="transmembrane region" description="Helical" evidence="12">
    <location>
        <begin position="165"/>
        <end position="189"/>
    </location>
</feature>
<reference evidence="14" key="1">
    <citation type="submission" date="2017-11" db="EMBL/GenBank/DDBJ databases">
        <title>Otitis media/interna in a cat caused by the recently described species Corynebacterium provencense.</title>
        <authorList>
            <person name="Kittl S."/>
            <person name="Brodard I."/>
            <person name="Rychener L."/>
            <person name="Jores J."/>
            <person name="Roosje P."/>
            <person name="Gobeli Brawand S."/>
        </authorList>
    </citation>
    <scope>NUCLEOTIDE SEQUENCE [LARGE SCALE GENOMIC DNA]</scope>
    <source>
        <strain evidence="14">17KM38</strain>
    </source>
</reference>
<name>A0A2Z3YR66_9CORY</name>
<evidence type="ECO:0000256" key="11">
    <source>
        <dbReference type="ARBA" id="ARBA00023444"/>
    </source>
</evidence>
<evidence type="ECO:0000256" key="10">
    <source>
        <dbReference type="ARBA" id="ARBA00023157"/>
    </source>
</evidence>
<evidence type="ECO:0000313" key="14">
    <source>
        <dbReference type="Proteomes" id="UP000247696"/>
    </source>
</evidence>
<feature type="transmembrane region" description="Helical" evidence="12">
    <location>
        <begin position="138"/>
        <end position="159"/>
    </location>
</feature>
<feature type="transmembrane region" description="Helical" evidence="12">
    <location>
        <begin position="54"/>
        <end position="74"/>
    </location>
</feature>
<dbReference type="STRING" id="1737425.GCA_900049755_02010"/>
<organism evidence="13 14">
    <name type="scientific">Corynebacterium provencense</name>
    <dbReference type="NCBI Taxonomy" id="1737425"/>
    <lineage>
        <taxon>Bacteria</taxon>
        <taxon>Bacillati</taxon>
        <taxon>Actinomycetota</taxon>
        <taxon>Actinomycetes</taxon>
        <taxon>Mycobacteriales</taxon>
        <taxon>Corynebacteriaceae</taxon>
        <taxon>Corynebacterium</taxon>
    </lineage>
</organism>
<sequence length="370" mass="39640">MPAVPPADVAAAATALRERAAAATGVFRGLTLRLYAAVARLCRRLPVPTVQRQWLYAVILMFCQGGITFTGSLVRVTGSGLGCPTWPECQPGSLVPESGAAPAIHQAIEFGNRMLTFVVSLAALLAFLAVLRAARRSSLLDIAFLQGLGIIAQAVIGGVTVHMDLAWWMVMAHFLPSMLLTFFAAVLVVKVREPDDAVKHAGMPAALRWATWISAASLAVVLVTGTMTTSSGPHAGDDAIRQSDRLQIPLIEMANLHAHGMYLYLGVTVGLLAGLFAVRADRRILRVAGWLILGIVLQAAVGIIQYNMNVPRWTVPLHVIGSAVLTAATGMLWSMRFRRGDASLDRTFDNWEDGQGRQDARGGDADTVRS</sequence>